<sequence length="216" mass="23624">MPSTARSYRQAVGWLPQHVQPMPQLTAREYVAYAGWLKGMATSAAHEKAATALERVNLNEQAEVKTHRLSGGQLRRLGVAATLVHDVQVLLLDEPTAGLDPQQRRTFRDVLTSLTGQVRILMSTHDIQDLGVEADHVTVLQAGRILQNGTAKDFLAQTPPDIAPDRASRSCAAFHTCGAWSKTSVMGTECRARRCCWWRHGCTPGQSADPGYRGLG</sequence>
<feature type="domain" description="ABC transporter" evidence="3">
    <location>
        <begin position="5"/>
        <end position="97"/>
    </location>
</feature>
<dbReference type="PANTHER" id="PTHR43335">
    <property type="entry name" value="ABC TRANSPORTER, ATP-BINDING PROTEIN"/>
    <property type="match status" value="1"/>
</dbReference>
<dbReference type="Gene3D" id="3.40.50.300">
    <property type="entry name" value="P-loop containing nucleotide triphosphate hydrolases"/>
    <property type="match status" value="1"/>
</dbReference>
<dbReference type="EMBL" id="CP027306">
    <property type="protein sequence ID" value="AXE75673.1"/>
    <property type="molecule type" value="Genomic_DNA"/>
</dbReference>
<organism evidence="4 6">
    <name type="scientific">Streptomyces atratus</name>
    <dbReference type="NCBI Taxonomy" id="1893"/>
    <lineage>
        <taxon>Bacteria</taxon>
        <taxon>Bacillati</taxon>
        <taxon>Actinomycetota</taxon>
        <taxon>Actinomycetes</taxon>
        <taxon>Kitasatosporales</taxon>
        <taxon>Streptomycetaceae</taxon>
        <taxon>Streptomyces</taxon>
    </lineage>
</organism>
<dbReference type="KEGG" id="sata:C5746_00145"/>
<comment type="similarity">
    <text evidence="1">Belongs to the ABC transporter superfamily.</text>
</comment>
<evidence type="ECO:0000313" key="4">
    <source>
        <dbReference type="EMBL" id="AXE75673.1"/>
    </source>
</evidence>
<reference evidence="4 6" key="1">
    <citation type="journal article" date="2018" name="Front. Microbiol.">
        <title>Genome Sequencing of Streptomyces atratus SCSIOZH16 and Activation Production of Nocardamine via Metabolic Engineering.</title>
        <authorList>
            <person name="Li Y."/>
            <person name="Zhang C."/>
            <person name="Liu C."/>
            <person name="Ju J."/>
            <person name="Ma J."/>
        </authorList>
    </citation>
    <scope>NUCLEOTIDE SEQUENCE [LARGE SCALE GENOMIC DNA]</scope>
    <source>
        <strain evidence="4 6">SCSIO_ZH16</strain>
    </source>
</reference>
<dbReference type="PROSITE" id="PS00211">
    <property type="entry name" value="ABC_TRANSPORTER_1"/>
    <property type="match status" value="1"/>
</dbReference>
<dbReference type="SUPFAM" id="SSF52540">
    <property type="entry name" value="P-loop containing nucleoside triphosphate hydrolases"/>
    <property type="match status" value="1"/>
</dbReference>
<protein>
    <submittedName>
        <fullName evidence="4">ABC transporter</fullName>
    </submittedName>
</protein>
<evidence type="ECO:0000256" key="2">
    <source>
        <dbReference type="ARBA" id="ARBA00022448"/>
    </source>
</evidence>
<dbReference type="GO" id="GO:0016887">
    <property type="term" value="F:ATP hydrolysis activity"/>
    <property type="evidence" value="ECO:0007669"/>
    <property type="project" value="InterPro"/>
</dbReference>
<dbReference type="AlphaFoldDB" id="A0A2Z5J648"/>
<evidence type="ECO:0000313" key="5">
    <source>
        <dbReference type="EMBL" id="AXE82494.1"/>
    </source>
</evidence>
<evidence type="ECO:0000256" key="1">
    <source>
        <dbReference type="ARBA" id="ARBA00005417"/>
    </source>
</evidence>
<proteinExistence type="inferred from homology"/>
<name>A0A2Z5J648_STRAR</name>
<evidence type="ECO:0000259" key="3">
    <source>
        <dbReference type="Pfam" id="PF00005"/>
    </source>
</evidence>
<dbReference type="Proteomes" id="UP000252698">
    <property type="component" value="Chromosome"/>
</dbReference>
<dbReference type="EMBL" id="CP027306">
    <property type="protein sequence ID" value="AXE82494.1"/>
    <property type="molecule type" value="Genomic_DNA"/>
</dbReference>
<dbReference type="GO" id="GO:0005524">
    <property type="term" value="F:ATP binding"/>
    <property type="evidence" value="ECO:0007669"/>
    <property type="project" value="InterPro"/>
</dbReference>
<dbReference type="PANTHER" id="PTHR43335:SF2">
    <property type="entry name" value="ABC TRANSPORTER, ATP-BINDING PROTEIN"/>
    <property type="match status" value="1"/>
</dbReference>
<dbReference type="Pfam" id="PF00005">
    <property type="entry name" value="ABC_tran"/>
    <property type="match status" value="1"/>
</dbReference>
<keyword evidence="2" id="KW-0813">Transport</keyword>
<evidence type="ECO:0000313" key="6">
    <source>
        <dbReference type="Proteomes" id="UP000252698"/>
    </source>
</evidence>
<dbReference type="InterPro" id="IPR003439">
    <property type="entry name" value="ABC_transporter-like_ATP-bd"/>
</dbReference>
<dbReference type="KEGG" id="sata:C5746_43090"/>
<gene>
    <name evidence="4" type="ORF">C5746_00145</name>
    <name evidence="5" type="ORF">C5746_43090</name>
</gene>
<dbReference type="InterPro" id="IPR027417">
    <property type="entry name" value="P-loop_NTPase"/>
</dbReference>
<dbReference type="InterPro" id="IPR017871">
    <property type="entry name" value="ABC_transporter-like_CS"/>
</dbReference>
<accession>A0A2Z5J648</accession>